<reference evidence="6" key="1">
    <citation type="submission" date="2018-10" db="EMBL/GenBank/DDBJ databases">
        <title>Schaedlerella arabinophila gen. nov. sp. nov., isolated from the mouse intestinal tract and comparative analysis with the genome of the closely related altered Schaedler flora strain ASF502.</title>
        <authorList>
            <person name="Miyake S."/>
            <person name="Soh M."/>
            <person name="Seedorf H."/>
        </authorList>
    </citation>
    <scope>NUCLEOTIDE SEQUENCE [LARGE SCALE GENOMIC DNA]</scope>
    <source>
        <strain evidence="6">DSM 106076</strain>
    </source>
</reference>
<dbReference type="Proteomes" id="UP000274920">
    <property type="component" value="Unassembled WGS sequence"/>
</dbReference>
<feature type="transmembrane region" description="Helical" evidence="4">
    <location>
        <begin position="104"/>
        <end position="122"/>
    </location>
</feature>
<evidence type="ECO:0000313" key="7">
    <source>
        <dbReference type="Proteomes" id="UP000274920"/>
    </source>
</evidence>
<dbReference type="Gene3D" id="1.10.10.10">
    <property type="entry name" value="Winged helix-like DNA-binding domain superfamily/Winged helix DNA-binding domain"/>
    <property type="match status" value="1"/>
</dbReference>
<name>A0A426DJ62_9FIRM</name>
<comment type="caution">
    <text evidence="6">The sequence shown here is derived from an EMBL/GenBank/DDBJ whole genome shotgun (WGS) entry which is preliminary data.</text>
</comment>
<keyword evidence="4" id="KW-1133">Transmembrane helix</keyword>
<dbReference type="PANTHER" id="PTHR44688:SF16">
    <property type="entry name" value="DNA-BINDING TRANSCRIPTIONAL ACTIVATOR DEVR_DOSR"/>
    <property type="match status" value="1"/>
</dbReference>
<dbReference type="EMBL" id="RHJS01000002">
    <property type="protein sequence ID" value="RRK32917.1"/>
    <property type="molecule type" value="Genomic_DNA"/>
</dbReference>
<dbReference type="SMART" id="SM00421">
    <property type="entry name" value="HTH_LUXR"/>
    <property type="match status" value="1"/>
</dbReference>
<feature type="transmembrane region" description="Helical" evidence="4">
    <location>
        <begin position="35"/>
        <end position="57"/>
    </location>
</feature>
<feature type="transmembrane region" description="Helical" evidence="4">
    <location>
        <begin position="77"/>
        <end position="97"/>
    </location>
</feature>
<evidence type="ECO:0000256" key="3">
    <source>
        <dbReference type="ARBA" id="ARBA00023163"/>
    </source>
</evidence>
<dbReference type="InterPro" id="IPR000792">
    <property type="entry name" value="Tscrpt_reg_LuxR_C"/>
</dbReference>
<dbReference type="PANTHER" id="PTHR44688">
    <property type="entry name" value="DNA-BINDING TRANSCRIPTIONAL ACTIVATOR DEVR_DOSR"/>
    <property type="match status" value="1"/>
</dbReference>
<feature type="transmembrane region" description="Helical" evidence="4">
    <location>
        <begin position="6"/>
        <end position="28"/>
    </location>
</feature>
<dbReference type="InterPro" id="IPR036388">
    <property type="entry name" value="WH-like_DNA-bd_sf"/>
</dbReference>
<feature type="domain" description="HTH luxR-type" evidence="5">
    <location>
        <begin position="262"/>
        <end position="327"/>
    </location>
</feature>
<organism evidence="6 7">
    <name type="scientific">Schaedlerella arabinosiphila</name>
    <dbReference type="NCBI Taxonomy" id="2044587"/>
    <lineage>
        <taxon>Bacteria</taxon>
        <taxon>Bacillati</taxon>
        <taxon>Bacillota</taxon>
        <taxon>Clostridia</taxon>
        <taxon>Lachnospirales</taxon>
        <taxon>Lachnospiraceae</taxon>
        <taxon>Schaedlerella</taxon>
    </lineage>
</organism>
<evidence type="ECO:0000256" key="2">
    <source>
        <dbReference type="ARBA" id="ARBA00023125"/>
    </source>
</evidence>
<accession>A0A426DJ62</accession>
<sequence length="329" mass="38056">MEKVIFFYSVFLIALCAAAVSPAGILYLRTKKKQYLYLILLFTCYLTELTELHYIVFVGLPTGLISPGDLSHISYPALRIGISAAILLLDLLLLFWITGRRWKNIYGLSILPMLGICIYLVFQPQTDLVVWLFYSVRQFYRLGYCAWFGICLFQEQEPERKKEMGRYTLPIFGIFLLNLCILLEDSLVISHIDSFLSDIPYISERNFSENILWMFLCIYSAGRCISEIYKEPDVPERQEEPIAEPEGEFFPVRQEPREGMQAFIEKYRLTPREAEILGCMADYKSAAEICGELYISMGTVKTHTHNIYAKVNVNSKNELIRELNGYLNQ</sequence>
<proteinExistence type="predicted"/>
<dbReference type="SUPFAM" id="SSF46894">
    <property type="entry name" value="C-terminal effector domain of the bipartite response regulators"/>
    <property type="match status" value="1"/>
</dbReference>
<feature type="transmembrane region" description="Helical" evidence="4">
    <location>
        <begin position="128"/>
        <end position="150"/>
    </location>
</feature>
<dbReference type="GO" id="GO:0003677">
    <property type="term" value="F:DNA binding"/>
    <property type="evidence" value="ECO:0007669"/>
    <property type="project" value="UniProtKB-KW"/>
</dbReference>
<evidence type="ECO:0000259" key="5">
    <source>
        <dbReference type="PROSITE" id="PS50043"/>
    </source>
</evidence>
<dbReference type="Pfam" id="PF00196">
    <property type="entry name" value="GerE"/>
    <property type="match status" value="1"/>
</dbReference>
<gene>
    <name evidence="6" type="ORF">EBB54_17275</name>
</gene>
<keyword evidence="2" id="KW-0238">DNA-binding</keyword>
<dbReference type="InterPro" id="IPR016032">
    <property type="entry name" value="Sig_transdc_resp-reg_C-effctor"/>
</dbReference>
<keyword evidence="4" id="KW-0812">Transmembrane</keyword>
<evidence type="ECO:0000256" key="4">
    <source>
        <dbReference type="SAM" id="Phobius"/>
    </source>
</evidence>
<evidence type="ECO:0000313" key="6">
    <source>
        <dbReference type="EMBL" id="RRK32917.1"/>
    </source>
</evidence>
<protein>
    <submittedName>
        <fullName evidence="6">LuxR family transcriptional regulator</fullName>
    </submittedName>
</protein>
<evidence type="ECO:0000256" key="1">
    <source>
        <dbReference type="ARBA" id="ARBA00023015"/>
    </source>
</evidence>
<keyword evidence="3" id="KW-0804">Transcription</keyword>
<dbReference type="PRINTS" id="PR00038">
    <property type="entry name" value="HTHLUXR"/>
</dbReference>
<feature type="transmembrane region" description="Helical" evidence="4">
    <location>
        <begin position="171"/>
        <end position="191"/>
    </location>
</feature>
<dbReference type="PROSITE" id="PS50043">
    <property type="entry name" value="HTH_LUXR_2"/>
    <property type="match status" value="1"/>
</dbReference>
<keyword evidence="7" id="KW-1185">Reference proteome</keyword>
<keyword evidence="4" id="KW-0472">Membrane</keyword>
<dbReference type="GO" id="GO:0006355">
    <property type="term" value="P:regulation of DNA-templated transcription"/>
    <property type="evidence" value="ECO:0007669"/>
    <property type="project" value="InterPro"/>
</dbReference>
<dbReference type="AlphaFoldDB" id="A0A426DJ62"/>
<dbReference type="CDD" id="cd06170">
    <property type="entry name" value="LuxR_C_like"/>
    <property type="match status" value="1"/>
</dbReference>
<keyword evidence="1" id="KW-0805">Transcription regulation</keyword>